<dbReference type="EMBL" id="JBHSAV010000053">
    <property type="protein sequence ID" value="MFC3977164.1"/>
    <property type="molecule type" value="Genomic_DNA"/>
</dbReference>
<accession>A0ABV8ENK2</accession>
<dbReference type="NCBIfam" id="TIGR03696">
    <property type="entry name" value="Rhs_assc_core"/>
    <property type="match status" value="1"/>
</dbReference>
<dbReference type="InterPro" id="IPR050708">
    <property type="entry name" value="T6SS_VgrG/RHS"/>
</dbReference>
<evidence type="ECO:0000313" key="1">
    <source>
        <dbReference type="EMBL" id="MFC3977164.1"/>
    </source>
</evidence>
<dbReference type="PANTHER" id="PTHR32305:SF15">
    <property type="entry name" value="PROTEIN RHSA-RELATED"/>
    <property type="match status" value="1"/>
</dbReference>
<organism evidence="1 2">
    <name type="scientific">Belliella kenyensis</name>
    <dbReference type="NCBI Taxonomy" id="1472724"/>
    <lineage>
        <taxon>Bacteria</taxon>
        <taxon>Pseudomonadati</taxon>
        <taxon>Bacteroidota</taxon>
        <taxon>Cytophagia</taxon>
        <taxon>Cytophagales</taxon>
        <taxon>Cyclobacteriaceae</taxon>
        <taxon>Belliella</taxon>
    </lineage>
</organism>
<dbReference type="PANTHER" id="PTHR32305">
    <property type="match status" value="1"/>
</dbReference>
<dbReference type="InterPro" id="IPR022385">
    <property type="entry name" value="Rhs_assc_core"/>
</dbReference>
<keyword evidence="2" id="KW-1185">Reference proteome</keyword>
<name>A0ABV8ENK2_9BACT</name>
<comment type="caution">
    <text evidence="1">The sequence shown here is derived from an EMBL/GenBank/DDBJ whole genome shotgun (WGS) entry which is preliminary data.</text>
</comment>
<gene>
    <name evidence="1" type="ORF">ACFOUP_12320</name>
</gene>
<sequence length="270" mass="28887">MNKYLYNGKEHLTDLNLNLYDFGARYFDPVIGRWTSPDPMASERSWVSPYNYVQNNPLNRIDPDGRFDWVINKDNEVYWDENATSQATTKTGETYLGKMGFGVDEQTGNTKVYNPDGVINEGVRSLPEVTVSSGNPVTDAIYKGNRDFALGALDLTSQTFGKVGASATVAGLVIAPFAPPVGAGLITIGETFSAVSGTASAALNLNRGNIGAAFTDAALLSIGSFGSAGIKSLEGGAVNSTGQYLLRGTQNTSLEITNHLIVPAFQNRKK</sequence>
<dbReference type="Gene3D" id="2.180.10.10">
    <property type="entry name" value="RHS repeat-associated core"/>
    <property type="match status" value="1"/>
</dbReference>
<evidence type="ECO:0000313" key="2">
    <source>
        <dbReference type="Proteomes" id="UP001595766"/>
    </source>
</evidence>
<dbReference type="Proteomes" id="UP001595766">
    <property type="component" value="Unassembled WGS sequence"/>
</dbReference>
<proteinExistence type="predicted"/>
<protein>
    <submittedName>
        <fullName evidence="1">RHS repeat-associated core domain-containing protein</fullName>
    </submittedName>
</protein>
<reference evidence="2" key="1">
    <citation type="journal article" date="2019" name="Int. J. Syst. Evol. Microbiol.">
        <title>The Global Catalogue of Microorganisms (GCM) 10K type strain sequencing project: providing services to taxonomists for standard genome sequencing and annotation.</title>
        <authorList>
            <consortium name="The Broad Institute Genomics Platform"/>
            <consortium name="The Broad Institute Genome Sequencing Center for Infectious Disease"/>
            <person name="Wu L."/>
            <person name="Ma J."/>
        </authorList>
    </citation>
    <scope>NUCLEOTIDE SEQUENCE [LARGE SCALE GENOMIC DNA]</scope>
    <source>
        <strain evidence="2">CECT 8551</strain>
    </source>
</reference>
<dbReference type="RefSeq" id="WP_290295104.1">
    <property type="nucleotide sequence ID" value="NZ_JAKZGR010000002.1"/>
</dbReference>